<reference evidence="2 3" key="1">
    <citation type="submission" date="2018-09" db="EMBL/GenBank/DDBJ databases">
        <authorList>
            <person name="Postec A."/>
        </authorList>
    </citation>
    <scope>NUCLEOTIDE SEQUENCE [LARGE SCALE GENOMIC DNA]</scope>
    <source>
        <strain evidence="2">70B-A</strain>
    </source>
</reference>
<proteinExistence type="predicted"/>
<sequence>MIYVKFILLFMIAHTVSYTVAGAIALKFSKDIYESKNRLCHFLNDMGLKEERKHVEKYFLLAQIVRGFLMGVVLLPLFTAIENLIFILQFIFFVTLMFVYTHISSAAPFLDNIEGYVYFKKEYLQKKSILKFQFEMIMYAVLFGFIITLFMQVFI</sequence>
<feature type="transmembrane region" description="Helical" evidence="1">
    <location>
        <begin position="58"/>
        <end position="78"/>
    </location>
</feature>
<dbReference type="KEGG" id="cbar:PATL70BA_3217"/>
<dbReference type="EMBL" id="LR130778">
    <property type="protein sequence ID" value="VDN49140.1"/>
    <property type="molecule type" value="Genomic_DNA"/>
</dbReference>
<gene>
    <name evidence="2" type="ORF">PATL70BA_3217</name>
</gene>
<organism evidence="2 3">
    <name type="scientific">Petrocella atlantisensis</name>
    <dbReference type="NCBI Taxonomy" id="2173034"/>
    <lineage>
        <taxon>Bacteria</taxon>
        <taxon>Bacillati</taxon>
        <taxon>Bacillota</taxon>
        <taxon>Clostridia</taxon>
        <taxon>Lachnospirales</taxon>
        <taxon>Vallitaleaceae</taxon>
        <taxon>Petrocella</taxon>
    </lineage>
</organism>
<evidence type="ECO:0000256" key="1">
    <source>
        <dbReference type="SAM" id="Phobius"/>
    </source>
</evidence>
<dbReference type="RefSeq" id="WP_125138165.1">
    <property type="nucleotide sequence ID" value="NZ_LR130778.1"/>
</dbReference>
<name>A0A3P7P6H5_9FIRM</name>
<dbReference type="OrthoDB" id="1953115at2"/>
<evidence type="ECO:0000313" key="3">
    <source>
        <dbReference type="Proteomes" id="UP000279029"/>
    </source>
</evidence>
<keyword evidence="3" id="KW-1185">Reference proteome</keyword>
<protein>
    <submittedName>
        <fullName evidence="2">Uncharacterized protein</fullName>
    </submittedName>
</protein>
<feature type="transmembrane region" description="Helical" evidence="1">
    <location>
        <begin position="84"/>
        <end position="103"/>
    </location>
</feature>
<feature type="transmembrane region" description="Helical" evidence="1">
    <location>
        <begin position="136"/>
        <end position="154"/>
    </location>
</feature>
<dbReference type="Proteomes" id="UP000279029">
    <property type="component" value="Chromosome"/>
</dbReference>
<keyword evidence="1" id="KW-1133">Transmembrane helix</keyword>
<feature type="transmembrane region" description="Helical" evidence="1">
    <location>
        <begin position="6"/>
        <end position="28"/>
    </location>
</feature>
<evidence type="ECO:0000313" key="2">
    <source>
        <dbReference type="EMBL" id="VDN49140.1"/>
    </source>
</evidence>
<keyword evidence="1" id="KW-0472">Membrane</keyword>
<keyword evidence="1" id="KW-0812">Transmembrane</keyword>
<dbReference type="AlphaFoldDB" id="A0A3P7P6H5"/>
<accession>A0A3P7P6H5</accession>